<feature type="coiled-coil region" evidence="1">
    <location>
        <begin position="75"/>
        <end position="102"/>
    </location>
</feature>
<feature type="compositionally biased region" description="Low complexity" evidence="2">
    <location>
        <begin position="36"/>
        <end position="46"/>
    </location>
</feature>
<evidence type="ECO:0000256" key="1">
    <source>
        <dbReference type="SAM" id="Coils"/>
    </source>
</evidence>
<gene>
    <name evidence="4" type="ORF">Slati_1721600</name>
</gene>
<evidence type="ECO:0000259" key="3">
    <source>
        <dbReference type="Pfam" id="PF03732"/>
    </source>
</evidence>
<proteinExistence type="predicted"/>
<accession>A0AAW2WZW3</accession>
<dbReference type="Pfam" id="PF03732">
    <property type="entry name" value="Retrotrans_gag"/>
    <property type="match status" value="1"/>
</dbReference>
<dbReference type="PANTHER" id="PTHR33437:SF2">
    <property type="entry name" value="OS06G0361200 PROTEIN"/>
    <property type="match status" value="1"/>
</dbReference>
<evidence type="ECO:0000256" key="2">
    <source>
        <dbReference type="SAM" id="MobiDB-lite"/>
    </source>
</evidence>
<dbReference type="InterPro" id="IPR005162">
    <property type="entry name" value="Retrotrans_gag_dom"/>
</dbReference>
<dbReference type="PANTHER" id="PTHR33437">
    <property type="entry name" value="OS06G0361200 PROTEIN"/>
    <property type="match status" value="1"/>
</dbReference>
<reference evidence="4" key="1">
    <citation type="submission" date="2020-06" db="EMBL/GenBank/DDBJ databases">
        <authorList>
            <person name="Li T."/>
            <person name="Hu X."/>
            <person name="Zhang T."/>
            <person name="Song X."/>
            <person name="Zhang H."/>
            <person name="Dai N."/>
            <person name="Sheng W."/>
            <person name="Hou X."/>
            <person name="Wei L."/>
        </authorList>
    </citation>
    <scope>NUCLEOTIDE SEQUENCE</scope>
    <source>
        <strain evidence="4">KEN1</strain>
        <tissue evidence="4">Leaf</tissue>
    </source>
</reference>
<feature type="compositionally biased region" description="Basic and acidic residues" evidence="2">
    <location>
        <begin position="23"/>
        <end position="34"/>
    </location>
</feature>
<feature type="region of interest" description="Disordered" evidence="2">
    <location>
        <begin position="1"/>
        <end position="46"/>
    </location>
</feature>
<dbReference type="AlphaFoldDB" id="A0AAW2WZW3"/>
<dbReference type="EMBL" id="JACGWN010000006">
    <property type="protein sequence ID" value="KAL0445937.1"/>
    <property type="molecule type" value="Genomic_DNA"/>
</dbReference>
<feature type="domain" description="Retrotransposon gag" evidence="3">
    <location>
        <begin position="145"/>
        <end position="224"/>
    </location>
</feature>
<protein>
    <recommendedName>
        <fullName evidence="3">Retrotransposon gag domain-containing protein</fullName>
    </recommendedName>
</protein>
<evidence type="ECO:0000313" key="4">
    <source>
        <dbReference type="EMBL" id="KAL0445937.1"/>
    </source>
</evidence>
<keyword evidence="1" id="KW-0175">Coiled coil</keyword>
<name>A0AAW2WZW3_9LAMI</name>
<reference evidence="4" key="2">
    <citation type="journal article" date="2024" name="Plant">
        <title>Genomic evolution and insights into agronomic trait innovations of Sesamum species.</title>
        <authorList>
            <person name="Miao H."/>
            <person name="Wang L."/>
            <person name="Qu L."/>
            <person name="Liu H."/>
            <person name="Sun Y."/>
            <person name="Le M."/>
            <person name="Wang Q."/>
            <person name="Wei S."/>
            <person name="Zheng Y."/>
            <person name="Lin W."/>
            <person name="Duan Y."/>
            <person name="Cao H."/>
            <person name="Xiong S."/>
            <person name="Wang X."/>
            <person name="Wei L."/>
            <person name="Li C."/>
            <person name="Ma Q."/>
            <person name="Ju M."/>
            <person name="Zhao R."/>
            <person name="Li G."/>
            <person name="Mu C."/>
            <person name="Tian Q."/>
            <person name="Mei H."/>
            <person name="Zhang T."/>
            <person name="Gao T."/>
            <person name="Zhang H."/>
        </authorList>
    </citation>
    <scope>NUCLEOTIDE SEQUENCE</scope>
    <source>
        <strain evidence="4">KEN1</strain>
    </source>
</reference>
<comment type="caution">
    <text evidence="4">The sequence shown here is derived from an EMBL/GenBank/DDBJ whole genome shotgun (WGS) entry which is preliminary data.</text>
</comment>
<organism evidence="4">
    <name type="scientific">Sesamum latifolium</name>
    <dbReference type="NCBI Taxonomy" id="2727402"/>
    <lineage>
        <taxon>Eukaryota</taxon>
        <taxon>Viridiplantae</taxon>
        <taxon>Streptophyta</taxon>
        <taxon>Embryophyta</taxon>
        <taxon>Tracheophyta</taxon>
        <taxon>Spermatophyta</taxon>
        <taxon>Magnoliopsida</taxon>
        <taxon>eudicotyledons</taxon>
        <taxon>Gunneridae</taxon>
        <taxon>Pentapetalae</taxon>
        <taxon>asterids</taxon>
        <taxon>lamiids</taxon>
        <taxon>Lamiales</taxon>
        <taxon>Pedaliaceae</taxon>
        <taxon>Sesamum</taxon>
    </lineage>
</organism>
<sequence length="268" mass="30611">MSRKLKESSQMTPLTEYVQRDLGSPDHASEDDGNKSPSSSPRSVSCNSFTTNAAPIMLTNVTTIEEQLASLTRVIEGLTKHVQEQDAQIAKLINKAENVDASHIMGIHVEIHDAAEVSTKEHYAEKNKNILGLFSQAVRPIAERNAFDWYTYLEAGSIDGWEQLEQEFLNRFYNTRRTVSMVKLTNFYQWEEEPVIDYINRWRNLSLNCKDRLSEASAIEMCIQRIHWGLGYILQGILPKSFEEYGVEFDSKWNRGTTGSKPRGTKEK</sequence>